<dbReference type="AlphaFoldDB" id="A0A2K1P056"/>
<evidence type="ECO:0000313" key="2">
    <source>
        <dbReference type="EMBL" id="PNR96150.1"/>
    </source>
</evidence>
<feature type="domain" description="Antitoxin SocA-like Panacea" evidence="1">
    <location>
        <begin position="215"/>
        <end position="325"/>
    </location>
</feature>
<dbReference type="GO" id="GO:0003677">
    <property type="term" value="F:DNA binding"/>
    <property type="evidence" value="ECO:0007669"/>
    <property type="project" value="InterPro"/>
</dbReference>
<accession>A0A2K1P056</accession>
<dbReference type="NCBIfam" id="TIGR03830">
    <property type="entry name" value="CxxCG_CxxCG_HTH"/>
    <property type="match status" value="1"/>
</dbReference>
<dbReference type="OrthoDB" id="3173404at2"/>
<dbReference type="InterPro" id="IPR010982">
    <property type="entry name" value="Lambda_DNA-bd_dom_sf"/>
</dbReference>
<comment type="caution">
    <text evidence="2">The sequence shown here is derived from an EMBL/GenBank/DDBJ whole genome shotgun (WGS) entry which is preliminary data.</text>
</comment>
<gene>
    <name evidence="2" type="ORF">X929_06665</name>
</gene>
<protein>
    <recommendedName>
        <fullName evidence="1">Antitoxin SocA-like Panacea domain-containing protein</fullName>
    </recommendedName>
</protein>
<evidence type="ECO:0000259" key="1">
    <source>
        <dbReference type="Pfam" id="PF13274"/>
    </source>
</evidence>
<proteinExistence type="predicted"/>
<dbReference type="InterPro" id="IPR025272">
    <property type="entry name" value="SocA_Panacea"/>
</dbReference>
<sequence length="339" mass="39994">MYELKKPKERLFCEQCGKLVRYKTIKKRENYNVKNYPIEVERTVAICEECGAELLEPYYENENLKVAYRKYAELNNLVLPEEIKEIRSKYNVSQTLFALILGLGEATIQRYEMGSLPTKVNSDLIKRVSEPVEFYKILKSNKDNIPDIEYKRILGNIHRILKEFENKLEVQELEKILYIKHPEIDIEKMKGLIAGLFYYSKKYHHKEFLYKTVFFKLLWLVEKESKKNLGRQIANLKFIHYNYGPIPKGAKNEEGVLLDYLIKTNLIRMNIDFSKKFLKETYMIGLVDQSPLKYLADEERGVVEKIVKEYGGLSASKLVEILHNDVDFKNSNYDEEIVI</sequence>
<reference evidence="2 3" key="1">
    <citation type="submission" date="2013-12" db="EMBL/GenBank/DDBJ databases">
        <title>Comparative genomics of Petrotoga isolates.</title>
        <authorList>
            <person name="Nesbo C.L."/>
            <person name="Charchuk R."/>
            <person name="Chow K."/>
        </authorList>
    </citation>
    <scope>NUCLEOTIDE SEQUENCE [LARGE SCALE GENOMIC DNA]</scope>
    <source>
        <strain evidence="2 3">DSM 13574</strain>
    </source>
</reference>
<dbReference type="SUPFAM" id="SSF47413">
    <property type="entry name" value="lambda repressor-like DNA-binding domains"/>
    <property type="match status" value="1"/>
</dbReference>
<dbReference type="Pfam" id="PF13274">
    <property type="entry name" value="SocA_Panacea"/>
    <property type="match status" value="1"/>
</dbReference>
<dbReference type="InterPro" id="IPR022452">
    <property type="entry name" value="MqsA"/>
</dbReference>
<dbReference type="Proteomes" id="UP000236434">
    <property type="component" value="Unassembled WGS sequence"/>
</dbReference>
<organism evidence="2 3">
    <name type="scientific">Petrotoga olearia DSM 13574</name>
    <dbReference type="NCBI Taxonomy" id="1122955"/>
    <lineage>
        <taxon>Bacteria</taxon>
        <taxon>Thermotogati</taxon>
        <taxon>Thermotogota</taxon>
        <taxon>Thermotogae</taxon>
        <taxon>Petrotogales</taxon>
        <taxon>Petrotogaceae</taxon>
        <taxon>Petrotoga</taxon>
    </lineage>
</organism>
<dbReference type="RefSeq" id="WP_103067219.1">
    <property type="nucleotide sequence ID" value="NZ_AZRL01000016.1"/>
</dbReference>
<dbReference type="Gene3D" id="1.10.260.40">
    <property type="entry name" value="lambda repressor-like DNA-binding domains"/>
    <property type="match status" value="1"/>
</dbReference>
<name>A0A2K1P056_9BACT</name>
<dbReference type="EMBL" id="AZRL01000016">
    <property type="protein sequence ID" value="PNR96150.1"/>
    <property type="molecule type" value="Genomic_DNA"/>
</dbReference>
<evidence type="ECO:0000313" key="3">
    <source>
        <dbReference type="Proteomes" id="UP000236434"/>
    </source>
</evidence>